<reference evidence="1 2" key="1">
    <citation type="submission" date="2017-09" db="EMBL/GenBank/DDBJ databases">
        <title>Depth-based differentiation of microbial function through sediment-hosted aquifers and enrichment of novel symbionts in the deep terrestrial subsurface.</title>
        <authorList>
            <person name="Probst A.J."/>
            <person name="Ladd B."/>
            <person name="Jarett J.K."/>
            <person name="Geller-Mcgrath D.E."/>
            <person name="Sieber C.M."/>
            <person name="Emerson J.B."/>
            <person name="Anantharaman K."/>
            <person name="Thomas B.C."/>
            <person name="Malmstrom R."/>
            <person name="Stieglmeier M."/>
            <person name="Klingl A."/>
            <person name="Woyke T."/>
            <person name="Ryan C.M."/>
            <person name="Banfield J.F."/>
        </authorList>
    </citation>
    <scope>NUCLEOTIDE SEQUENCE [LARGE SCALE GENOMIC DNA]</scope>
    <source>
        <strain evidence="1">CG10_big_fil_rev_8_21_14_0_10_51_16</strain>
    </source>
</reference>
<accession>A0A2H0REE5</accession>
<dbReference type="AlphaFoldDB" id="A0A2H0REE5"/>
<evidence type="ECO:0000313" key="1">
    <source>
        <dbReference type="EMBL" id="PIR44888.1"/>
    </source>
</evidence>
<protein>
    <submittedName>
        <fullName evidence="1">Uncharacterized protein</fullName>
    </submittedName>
</protein>
<organism evidence="1 2">
    <name type="scientific">Candidatus Vogelbacteria bacterium CG10_big_fil_rev_8_21_14_0_10_51_16</name>
    <dbReference type="NCBI Taxonomy" id="1975045"/>
    <lineage>
        <taxon>Bacteria</taxon>
        <taxon>Candidatus Vogeliibacteriota</taxon>
    </lineage>
</organism>
<gene>
    <name evidence="1" type="ORF">COV10_02320</name>
</gene>
<evidence type="ECO:0000313" key="2">
    <source>
        <dbReference type="Proteomes" id="UP000228767"/>
    </source>
</evidence>
<sequence>MKVKIFVSSDSSSVEEQANRWLKQNSGIRINFQQFNTIFGNDAVGTRYSLFFSYQESRARRSRSGK</sequence>
<comment type="caution">
    <text evidence="1">The sequence shown here is derived from an EMBL/GenBank/DDBJ whole genome shotgun (WGS) entry which is preliminary data.</text>
</comment>
<proteinExistence type="predicted"/>
<dbReference type="Proteomes" id="UP000228767">
    <property type="component" value="Unassembled WGS sequence"/>
</dbReference>
<name>A0A2H0REE5_9BACT</name>
<dbReference type="EMBL" id="PCYI01000017">
    <property type="protein sequence ID" value="PIR44888.1"/>
    <property type="molecule type" value="Genomic_DNA"/>
</dbReference>